<proteinExistence type="inferred from homology"/>
<evidence type="ECO:0000256" key="8">
    <source>
        <dbReference type="ARBA" id="ARBA00023140"/>
    </source>
</evidence>
<dbReference type="InterPro" id="IPR023395">
    <property type="entry name" value="MCP_dom_sf"/>
</dbReference>
<evidence type="ECO:0000256" key="11">
    <source>
        <dbReference type="SAM" id="Phobius"/>
    </source>
</evidence>
<keyword evidence="5" id="KW-0677">Repeat</keyword>
<feature type="repeat" description="Solcar" evidence="9">
    <location>
        <begin position="5"/>
        <end position="97"/>
    </location>
</feature>
<dbReference type="PROSITE" id="PS50920">
    <property type="entry name" value="SOLCAR"/>
    <property type="match status" value="1"/>
</dbReference>
<dbReference type="Gene3D" id="1.50.40.10">
    <property type="entry name" value="Mitochondrial carrier domain"/>
    <property type="match status" value="1"/>
</dbReference>
<dbReference type="GO" id="GO:0007031">
    <property type="term" value="P:peroxisome organization"/>
    <property type="evidence" value="ECO:0007669"/>
    <property type="project" value="TreeGrafter"/>
</dbReference>
<protein>
    <submittedName>
        <fullName evidence="12">Uncharacterized protein</fullName>
    </submittedName>
</protein>
<evidence type="ECO:0000313" key="13">
    <source>
        <dbReference type="Proteomes" id="UP000823749"/>
    </source>
</evidence>
<dbReference type="PANTHER" id="PTHR46650:SF4">
    <property type="entry name" value="PEROXISOMAL ADENINE NUCLEOTIDE CARRIER 1"/>
    <property type="match status" value="1"/>
</dbReference>
<keyword evidence="13" id="KW-1185">Reference proteome</keyword>
<gene>
    <name evidence="12" type="ORF">RHGRI_014550</name>
</gene>
<organism evidence="12 13">
    <name type="scientific">Rhododendron griersonianum</name>
    <dbReference type="NCBI Taxonomy" id="479676"/>
    <lineage>
        <taxon>Eukaryota</taxon>
        <taxon>Viridiplantae</taxon>
        <taxon>Streptophyta</taxon>
        <taxon>Embryophyta</taxon>
        <taxon>Tracheophyta</taxon>
        <taxon>Spermatophyta</taxon>
        <taxon>Magnoliopsida</taxon>
        <taxon>eudicotyledons</taxon>
        <taxon>Gunneridae</taxon>
        <taxon>Pentapetalae</taxon>
        <taxon>asterids</taxon>
        <taxon>Ericales</taxon>
        <taxon>Ericaceae</taxon>
        <taxon>Ericoideae</taxon>
        <taxon>Rhodoreae</taxon>
        <taxon>Rhododendron</taxon>
    </lineage>
</organism>
<comment type="similarity">
    <text evidence="2 10">Belongs to the mitochondrial carrier (TC 2.A.29) family.</text>
</comment>
<comment type="caution">
    <text evidence="12">The sequence shown here is derived from an EMBL/GenBank/DDBJ whole genome shotgun (WGS) entry which is preliminary data.</text>
</comment>
<comment type="subcellular location">
    <subcellularLocation>
        <location evidence="1">Peroxisome membrane</location>
        <topology evidence="1">Multi-pass membrane protein</topology>
    </subcellularLocation>
</comment>
<evidence type="ECO:0000256" key="4">
    <source>
        <dbReference type="ARBA" id="ARBA00022692"/>
    </source>
</evidence>
<evidence type="ECO:0000256" key="2">
    <source>
        <dbReference type="ARBA" id="ARBA00006375"/>
    </source>
</evidence>
<name>A0AAV6K9R6_9ERIC</name>
<evidence type="ECO:0000256" key="9">
    <source>
        <dbReference type="PROSITE-ProRule" id="PRU00282"/>
    </source>
</evidence>
<keyword evidence="6 11" id="KW-1133">Transmembrane helix</keyword>
<accession>A0AAV6K9R6</accession>
<dbReference type="GO" id="GO:0005347">
    <property type="term" value="F:ATP transmembrane transporter activity"/>
    <property type="evidence" value="ECO:0007669"/>
    <property type="project" value="InterPro"/>
</dbReference>
<keyword evidence="3 10" id="KW-0813">Transport</keyword>
<keyword evidence="7 9" id="KW-0472">Membrane</keyword>
<evidence type="ECO:0000256" key="7">
    <source>
        <dbReference type="ARBA" id="ARBA00023136"/>
    </source>
</evidence>
<dbReference type="GO" id="GO:0015217">
    <property type="term" value="F:ADP transmembrane transporter activity"/>
    <property type="evidence" value="ECO:0007669"/>
    <property type="project" value="InterPro"/>
</dbReference>
<dbReference type="GO" id="GO:0006635">
    <property type="term" value="P:fatty acid beta-oxidation"/>
    <property type="evidence" value="ECO:0007669"/>
    <property type="project" value="InterPro"/>
</dbReference>
<evidence type="ECO:0000256" key="1">
    <source>
        <dbReference type="ARBA" id="ARBA00004585"/>
    </source>
</evidence>
<evidence type="ECO:0000256" key="6">
    <source>
        <dbReference type="ARBA" id="ARBA00022989"/>
    </source>
</evidence>
<dbReference type="InterPro" id="IPR018108">
    <property type="entry name" value="MCP_transmembrane"/>
</dbReference>
<evidence type="ECO:0000256" key="5">
    <source>
        <dbReference type="ARBA" id="ARBA00022737"/>
    </source>
</evidence>
<sequence>MSVDLESVSEATSGAIGALLSTTILYPLDTCKTRYQAEVQAHGQQKYRSIIIFFLSSSSYFTIHLSIFFWSVLRVFFSRMIGDLTVKFVMIASHSTLDYLWIWLL</sequence>
<dbReference type="PANTHER" id="PTHR46650">
    <property type="entry name" value="PEROXISOMAL ADENINE NUCLEOTIDE TRANSPORTER 1"/>
    <property type="match status" value="1"/>
</dbReference>
<reference evidence="12" key="1">
    <citation type="submission" date="2020-08" db="EMBL/GenBank/DDBJ databases">
        <title>Plant Genome Project.</title>
        <authorList>
            <person name="Zhang R.-G."/>
        </authorList>
    </citation>
    <scope>NUCLEOTIDE SEQUENCE</scope>
    <source>
        <strain evidence="12">WSP0</strain>
        <tissue evidence="12">Leaf</tissue>
    </source>
</reference>
<evidence type="ECO:0000313" key="12">
    <source>
        <dbReference type="EMBL" id="KAG5549226.1"/>
    </source>
</evidence>
<keyword evidence="8" id="KW-0576">Peroxisome</keyword>
<dbReference type="AlphaFoldDB" id="A0AAV6K9R6"/>
<evidence type="ECO:0000256" key="3">
    <source>
        <dbReference type="ARBA" id="ARBA00022448"/>
    </source>
</evidence>
<dbReference type="InterPro" id="IPR045900">
    <property type="entry name" value="Peroxisomal_Ade_carrier"/>
</dbReference>
<dbReference type="SUPFAM" id="SSF103506">
    <property type="entry name" value="Mitochondrial carrier"/>
    <property type="match status" value="1"/>
</dbReference>
<keyword evidence="4 9" id="KW-0812">Transmembrane</keyword>
<dbReference type="Pfam" id="PF00153">
    <property type="entry name" value="Mito_carr"/>
    <property type="match status" value="1"/>
</dbReference>
<evidence type="ECO:0000256" key="10">
    <source>
        <dbReference type="RuleBase" id="RU000488"/>
    </source>
</evidence>
<dbReference type="GO" id="GO:0005778">
    <property type="term" value="C:peroxisomal membrane"/>
    <property type="evidence" value="ECO:0007669"/>
    <property type="project" value="UniProtKB-SubCell"/>
</dbReference>
<dbReference type="EMBL" id="JACTNZ010000005">
    <property type="protein sequence ID" value="KAG5549226.1"/>
    <property type="molecule type" value="Genomic_DNA"/>
</dbReference>
<feature type="transmembrane region" description="Helical" evidence="11">
    <location>
        <begin position="50"/>
        <end position="72"/>
    </location>
</feature>
<dbReference type="Proteomes" id="UP000823749">
    <property type="component" value="Chromosome 5"/>
</dbReference>